<dbReference type="Pfam" id="PF02784">
    <property type="entry name" value="Orn_Arg_deC_N"/>
    <property type="match status" value="1"/>
</dbReference>
<dbReference type="FunFam" id="3.20.20.10:FF:000005">
    <property type="entry name" value="Ornithine decarboxylase"/>
    <property type="match status" value="1"/>
</dbReference>
<evidence type="ECO:0000313" key="8">
    <source>
        <dbReference type="Proteomes" id="UP000261640"/>
    </source>
</evidence>
<dbReference type="GO" id="GO:0005737">
    <property type="term" value="C:cytoplasm"/>
    <property type="evidence" value="ECO:0007669"/>
    <property type="project" value="TreeGrafter"/>
</dbReference>
<name>A0A3Q3RNC7_9TELE</name>
<dbReference type="Gene3D" id="2.40.37.10">
    <property type="entry name" value="Lyase, Ornithine Decarboxylase, Chain A, domain 1"/>
    <property type="match status" value="1"/>
</dbReference>
<dbReference type="SUPFAM" id="SSF51419">
    <property type="entry name" value="PLP-binding barrel"/>
    <property type="match status" value="1"/>
</dbReference>
<dbReference type="GO" id="GO:0033387">
    <property type="term" value="P:putrescine biosynthetic process from arginine, via ornithine"/>
    <property type="evidence" value="ECO:0007669"/>
    <property type="project" value="TreeGrafter"/>
</dbReference>
<feature type="domain" description="Orn/DAP/Arg decarboxylase 2 N-terminal" evidence="6">
    <location>
        <begin position="46"/>
        <end position="274"/>
    </location>
</feature>
<dbReference type="PRINTS" id="PR01182">
    <property type="entry name" value="ORNDCRBXLASE"/>
</dbReference>
<reference evidence="7" key="2">
    <citation type="submission" date="2025-09" db="UniProtKB">
        <authorList>
            <consortium name="Ensembl"/>
        </authorList>
    </citation>
    <scope>IDENTIFICATION</scope>
</reference>
<evidence type="ECO:0000256" key="2">
    <source>
        <dbReference type="ARBA" id="ARBA00008872"/>
    </source>
</evidence>
<organism evidence="7 8">
    <name type="scientific">Mastacembelus armatus</name>
    <name type="common">zig-zag eel</name>
    <dbReference type="NCBI Taxonomy" id="205130"/>
    <lineage>
        <taxon>Eukaryota</taxon>
        <taxon>Metazoa</taxon>
        <taxon>Chordata</taxon>
        <taxon>Craniata</taxon>
        <taxon>Vertebrata</taxon>
        <taxon>Euteleostomi</taxon>
        <taxon>Actinopterygii</taxon>
        <taxon>Neopterygii</taxon>
        <taxon>Teleostei</taxon>
        <taxon>Neoteleostei</taxon>
        <taxon>Acanthomorphata</taxon>
        <taxon>Anabantaria</taxon>
        <taxon>Synbranchiformes</taxon>
        <taxon>Mastacembelidae</taxon>
        <taxon>Mastacembelus</taxon>
    </lineage>
</organism>
<dbReference type="PANTHER" id="PTHR11482:SF7">
    <property type="entry name" value="ANTIZYME INHIBITOR 1"/>
    <property type="match status" value="1"/>
</dbReference>
<keyword evidence="8" id="KW-1185">Reference proteome</keyword>
<dbReference type="InterPro" id="IPR022644">
    <property type="entry name" value="De-COase2_N"/>
</dbReference>
<dbReference type="PRINTS" id="PR01179">
    <property type="entry name" value="ODADCRBXLASE"/>
</dbReference>
<dbReference type="GO" id="GO:0042978">
    <property type="term" value="F:ornithine decarboxylase activator activity"/>
    <property type="evidence" value="ECO:0007669"/>
    <property type="project" value="TreeGrafter"/>
</dbReference>
<dbReference type="GO" id="GO:0004586">
    <property type="term" value="F:ornithine decarboxylase activity"/>
    <property type="evidence" value="ECO:0007669"/>
    <property type="project" value="TreeGrafter"/>
</dbReference>
<dbReference type="Gene3D" id="3.20.20.10">
    <property type="entry name" value="Alanine racemase"/>
    <property type="match status" value="1"/>
</dbReference>
<evidence type="ECO:0000256" key="1">
    <source>
        <dbReference type="ARBA" id="ARBA00001933"/>
    </source>
</evidence>
<dbReference type="Ensembl" id="ENSMAMT00000005608.2">
    <property type="protein sequence ID" value="ENSMAMP00000005455.2"/>
    <property type="gene ID" value="ENSMAMG00000003682.2"/>
</dbReference>
<keyword evidence="3" id="KW-0663">Pyridoxal phosphate</keyword>
<dbReference type="GO" id="GO:0042177">
    <property type="term" value="P:negative regulation of protein catabolic process"/>
    <property type="evidence" value="ECO:0007669"/>
    <property type="project" value="TreeGrafter"/>
</dbReference>
<reference evidence="7" key="1">
    <citation type="submission" date="2025-08" db="UniProtKB">
        <authorList>
            <consortium name="Ensembl"/>
        </authorList>
    </citation>
    <scope>IDENTIFICATION</scope>
</reference>
<dbReference type="Proteomes" id="UP000261640">
    <property type="component" value="Unplaced"/>
</dbReference>
<dbReference type="InterPro" id="IPR000183">
    <property type="entry name" value="Orn/DAP/Arg_de-COase"/>
</dbReference>
<accession>A0A3Q3RNC7</accession>
<comment type="function">
    <text evidence="5">Catalyzes the first and rate-limiting step of polyamine biosynthesis that converts ornithine into putrescine, which is the precursor for the polyamines, spermidine and spermine. Polyamines are essential for cell proliferation and are implicated in cellular processes, ranging from DNA replication to apoptosis.</text>
</comment>
<keyword evidence="4" id="KW-0456">Lyase</keyword>
<proteinExistence type="inferred from homology"/>
<dbReference type="SUPFAM" id="SSF50621">
    <property type="entry name" value="Alanine racemase C-terminal domain-like"/>
    <property type="match status" value="1"/>
</dbReference>
<dbReference type="GeneTree" id="ENSGT00950000182995"/>
<dbReference type="InterPro" id="IPR009006">
    <property type="entry name" value="Ala_racemase/Decarboxylase_C"/>
</dbReference>
<dbReference type="AlphaFoldDB" id="A0A3Q3RNC7"/>
<dbReference type="PANTHER" id="PTHR11482">
    <property type="entry name" value="ARGININE/DIAMINOPIMELATE/ORNITHINE DECARBOXYLASE"/>
    <property type="match status" value="1"/>
</dbReference>
<evidence type="ECO:0000256" key="3">
    <source>
        <dbReference type="ARBA" id="ARBA00022898"/>
    </source>
</evidence>
<evidence type="ECO:0000256" key="5">
    <source>
        <dbReference type="ARBA" id="ARBA00037173"/>
    </source>
</evidence>
<protein>
    <submittedName>
        <fullName evidence="7">Antizyme inhibitor 1</fullName>
    </submittedName>
</protein>
<evidence type="ECO:0000256" key="4">
    <source>
        <dbReference type="ARBA" id="ARBA00023239"/>
    </source>
</evidence>
<sequence>MKGIVDEPQYSVGLLEGGMGLSDVIDNHIYEQTLTEKNAFFVADLGLIMRQHVCWRTHMAQIRPYYTVKCNSSPAVIEVLAALGTGFICNNKFELELVQSHSIPSEDIIYSGICKQVSQIKYAAKNGIDLLVCDNEAELRKISRSHPNAKLLVQLSTEACSTDDEIGITFGCSLKDCRHLLESAKELGVQVVVPINSCEDVQVYVHAISDARCIFDMGEEIGFDMKMLDIGGGFSGSDTQLELINSAVMSMVDLYFSPSTGVSIIAEPGNFFVSSAFTLAVNIISKKIVARDHPESSNDDPSPNDEPEFQYYMNEGVYGSFASKLSETLVAVPSVHKQNISRGTPLFSSSLWGPSGDDLDQVVEHCLLPELNIGDWLMFSHAGACSLGQPLCAATDSPPPHIYYVISSRDWFEMQDTGITQENTLKNFSLVPFFLNSCQTEAALSVPA</sequence>
<comment type="cofactor">
    <cofactor evidence="1">
        <name>pyridoxal 5'-phosphate</name>
        <dbReference type="ChEBI" id="CHEBI:597326"/>
    </cofactor>
</comment>
<comment type="similarity">
    <text evidence="2">Belongs to the Orn/Lys/Arg decarboxylase class-II family.</text>
</comment>
<dbReference type="InterPro" id="IPR029066">
    <property type="entry name" value="PLP-binding_barrel"/>
</dbReference>
<dbReference type="InterPro" id="IPR002433">
    <property type="entry name" value="Orn_de-COase"/>
</dbReference>
<evidence type="ECO:0000259" key="6">
    <source>
        <dbReference type="Pfam" id="PF02784"/>
    </source>
</evidence>
<evidence type="ECO:0000313" key="7">
    <source>
        <dbReference type="Ensembl" id="ENSMAMP00000005455.2"/>
    </source>
</evidence>
<dbReference type="GO" id="GO:1902269">
    <property type="term" value="P:positive regulation of polyamine transmembrane transport"/>
    <property type="evidence" value="ECO:0007669"/>
    <property type="project" value="TreeGrafter"/>
</dbReference>